<reference evidence="2" key="1">
    <citation type="journal article" date="2009" name="Plant Mol. Biol.">
        <title>Insights into corn genes derived from large-scale cDNA sequencing.</title>
        <authorList>
            <person name="Alexandrov N.N."/>
            <person name="Brover V.V."/>
            <person name="Freidin S."/>
            <person name="Troukhan M.E."/>
            <person name="Tatarinova T.V."/>
            <person name="Zhang H."/>
            <person name="Swaller T.J."/>
            <person name="Lu Y.P."/>
            <person name="Bouck J."/>
            <person name="Flavell R.B."/>
            <person name="Feldmann K.A."/>
        </authorList>
    </citation>
    <scope>NUCLEOTIDE SEQUENCE</scope>
</reference>
<accession>B6UGT2</accession>
<proteinExistence type="evidence at transcript level"/>
<protein>
    <submittedName>
        <fullName evidence="2">Uncharacterized protein</fullName>
    </submittedName>
</protein>
<sequence>MDGSGRALDCRSFWKAGAYEAPTAPTREFQGPSPPRIPPSSRVAAR</sequence>
<organism evidence="2">
    <name type="scientific">Zea mays</name>
    <name type="common">Maize</name>
    <dbReference type="NCBI Taxonomy" id="4577"/>
    <lineage>
        <taxon>Eukaryota</taxon>
        <taxon>Viridiplantae</taxon>
        <taxon>Streptophyta</taxon>
        <taxon>Embryophyta</taxon>
        <taxon>Tracheophyta</taxon>
        <taxon>Spermatophyta</taxon>
        <taxon>Magnoliopsida</taxon>
        <taxon>Liliopsida</taxon>
        <taxon>Poales</taxon>
        <taxon>Poaceae</taxon>
        <taxon>PACMAD clade</taxon>
        <taxon>Panicoideae</taxon>
        <taxon>Andropogonodae</taxon>
        <taxon>Andropogoneae</taxon>
        <taxon>Tripsacinae</taxon>
        <taxon>Zea</taxon>
    </lineage>
</organism>
<feature type="region of interest" description="Disordered" evidence="1">
    <location>
        <begin position="21"/>
        <end position="46"/>
    </location>
</feature>
<evidence type="ECO:0000256" key="1">
    <source>
        <dbReference type="SAM" id="MobiDB-lite"/>
    </source>
</evidence>
<evidence type="ECO:0000313" key="2">
    <source>
        <dbReference type="EMBL" id="ACG48565.1"/>
    </source>
</evidence>
<dbReference type="EMBL" id="EU976447">
    <property type="protein sequence ID" value="ACG48565.1"/>
    <property type="molecule type" value="mRNA"/>
</dbReference>
<dbReference type="AlphaFoldDB" id="B6UGT2"/>
<name>B6UGT2_MAIZE</name>